<dbReference type="RefSeq" id="WP_354007957.1">
    <property type="nucleotide sequence ID" value="NZ_JBEWTA010000001.1"/>
</dbReference>
<proteinExistence type="predicted"/>
<evidence type="ECO:0000256" key="1">
    <source>
        <dbReference type="SAM" id="MobiDB-lite"/>
    </source>
</evidence>
<name>A0ABV2SJB1_9GAMM</name>
<sequence>MDGQKPPQDDQAGEDGNNGSTENQYFVAYGEGSNLHSLLQATDKEGATAGCN</sequence>
<dbReference type="EMBL" id="JBEWTB010000002">
    <property type="protein sequence ID" value="MET4757832.1"/>
    <property type="molecule type" value="Genomic_DNA"/>
</dbReference>
<dbReference type="Proteomes" id="UP001549366">
    <property type="component" value="Unassembled WGS sequence"/>
</dbReference>
<keyword evidence="3" id="KW-1185">Reference proteome</keyword>
<organism evidence="2 3">
    <name type="scientific">Endozoicomonas lisbonensis</name>
    <dbReference type="NCBI Taxonomy" id="3120522"/>
    <lineage>
        <taxon>Bacteria</taxon>
        <taxon>Pseudomonadati</taxon>
        <taxon>Pseudomonadota</taxon>
        <taxon>Gammaproteobacteria</taxon>
        <taxon>Oceanospirillales</taxon>
        <taxon>Endozoicomonadaceae</taxon>
        <taxon>Endozoicomonas</taxon>
    </lineage>
</organism>
<accession>A0ABV2SJB1</accession>
<evidence type="ECO:0000313" key="3">
    <source>
        <dbReference type="Proteomes" id="UP001549366"/>
    </source>
</evidence>
<feature type="region of interest" description="Disordered" evidence="1">
    <location>
        <begin position="1"/>
        <end position="25"/>
    </location>
</feature>
<reference evidence="2 3" key="1">
    <citation type="submission" date="2024-06" db="EMBL/GenBank/DDBJ databases">
        <title>Genomic Encyclopedia of Type Strains, Phase V (KMG-V): Genome sequencing to study the core and pangenomes of soil and plant-associated prokaryotes.</title>
        <authorList>
            <person name="Whitman W."/>
        </authorList>
    </citation>
    <scope>NUCLEOTIDE SEQUENCE [LARGE SCALE GENOMIC DNA]</scope>
    <source>
        <strain evidence="2 3">NE40</strain>
    </source>
</reference>
<evidence type="ECO:0000313" key="2">
    <source>
        <dbReference type="EMBL" id="MET4757832.1"/>
    </source>
</evidence>
<comment type="caution">
    <text evidence="2">The sequence shown here is derived from an EMBL/GenBank/DDBJ whole genome shotgun (WGS) entry which is preliminary data.</text>
</comment>
<protein>
    <submittedName>
        <fullName evidence="2">Uncharacterized protein</fullName>
    </submittedName>
</protein>
<gene>
    <name evidence="2" type="ORF">V5J35_003024</name>
</gene>